<evidence type="ECO:0000256" key="2">
    <source>
        <dbReference type="HAMAP-Rule" id="MF_02087"/>
    </source>
</evidence>
<comment type="similarity">
    <text evidence="2 4">Belongs to the pyridoxal phosphate-binding protein YggS/PROSC family.</text>
</comment>
<feature type="modified residue" description="N6-(pyridoxal phosphate)lysine" evidence="2 3">
    <location>
        <position position="43"/>
    </location>
</feature>
<dbReference type="RefSeq" id="WP_122917004.1">
    <property type="nucleotide sequence ID" value="NZ_RHHQ01000006.1"/>
</dbReference>
<evidence type="ECO:0000313" key="6">
    <source>
        <dbReference type="EMBL" id="RNB91152.1"/>
    </source>
</evidence>
<keyword evidence="7" id="KW-1185">Reference proteome</keyword>
<keyword evidence="1 2" id="KW-0663">Pyridoxal phosphate</keyword>
<dbReference type="InterPro" id="IPR029066">
    <property type="entry name" value="PLP-binding_barrel"/>
</dbReference>
<feature type="domain" description="Alanine racemase N-terminal" evidence="5">
    <location>
        <begin position="35"/>
        <end position="232"/>
    </location>
</feature>
<dbReference type="NCBIfam" id="TIGR00044">
    <property type="entry name" value="YggS family pyridoxal phosphate-dependent enzyme"/>
    <property type="match status" value="1"/>
</dbReference>
<dbReference type="PIRSF" id="PIRSF004848">
    <property type="entry name" value="YBL036c_PLPDEIII"/>
    <property type="match status" value="1"/>
</dbReference>
<dbReference type="FunFam" id="3.20.20.10:FF:000018">
    <property type="entry name" value="Pyridoxal phosphate homeostasis protein"/>
    <property type="match status" value="1"/>
</dbReference>
<comment type="cofactor">
    <cofactor evidence="3">
        <name>pyridoxal 5'-phosphate</name>
        <dbReference type="ChEBI" id="CHEBI:597326"/>
    </cofactor>
</comment>
<dbReference type="AlphaFoldDB" id="A0A3M8DSU0"/>
<evidence type="ECO:0000256" key="3">
    <source>
        <dbReference type="PIRSR" id="PIRSR004848-1"/>
    </source>
</evidence>
<dbReference type="PANTHER" id="PTHR10146">
    <property type="entry name" value="PROLINE SYNTHETASE CO-TRANSCRIBED BACTERIAL HOMOLOG PROTEIN"/>
    <property type="match status" value="1"/>
</dbReference>
<name>A0A3M8DSU0_9BACL</name>
<dbReference type="Proteomes" id="UP000271031">
    <property type="component" value="Unassembled WGS sequence"/>
</dbReference>
<dbReference type="HAMAP" id="MF_02087">
    <property type="entry name" value="PLP_homeostasis"/>
    <property type="match status" value="1"/>
</dbReference>
<dbReference type="SUPFAM" id="SSF51419">
    <property type="entry name" value="PLP-binding barrel"/>
    <property type="match status" value="1"/>
</dbReference>
<dbReference type="Gene3D" id="3.20.20.10">
    <property type="entry name" value="Alanine racemase"/>
    <property type="match status" value="1"/>
</dbReference>
<dbReference type="GO" id="GO:0030170">
    <property type="term" value="F:pyridoxal phosphate binding"/>
    <property type="evidence" value="ECO:0007669"/>
    <property type="project" value="UniProtKB-UniRule"/>
</dbReference>
<reference evidence="6 7" key="1">
    <citation type="submission" date="2018-10" db="EMBL/GenBank/DDBJ databases">
        <title>Phylogenomics of Brevibacillus.</title>
        <authorList>
            <person name="Dunlap C."/>
        </authorList>
    </citation>
    <scope>NUCLEOTIDE SEQUENCE [LARGE SCALE GENOMIC DNA]</scope>
    <source>
        <strain evidence="6 7">JCM 15716</strain>
    </source>
</reference>
<dbReference type="Pfam" id="PF01168">
    <property type="entry name" value="Ala_racemase_N"/>
    <property type="match status" value="1"/>
</dbReference>
<comment type="function">
    <text evidence="2">Pyridoxal 5'-phosphate (PLP)-binding protein, which is involved in PLP homeostasis.</text>
</comment>
<sequence>MSERFVSREVVQKRLAELEPRILAACERAGRKREEVNIIAVTKYIEVPAIGEVLAAGLTHIGENRVQDGLPKYEAYGETGTWHFIGHLQTNKVKDVIGKFDLFHSLDRLSLAEELNRRAEALGITAQCFLQINVSGEETKFGLDPKDVLAFVQETSNMKHIRIMGLMTMAPFVENAEEVRPVFRGLREWRDRLLSLGIDNLTPNELSMGMSNDFEVAIEEGATYIRVGSVLVSPE</sequence>
<dbReference type="InterPro" id="IPR001608">
    <property type="entry name" value="Ala_racemase_N"/>
</dbReference>
<dbReference type="CDD" id="cd00635">
    <property type="entry name" value="PLPDE_III_YBL036c_like"/>
    <property type="match status" value="1"/>
</dbReference>
<evidence type="ECO:0000256" key="1">
    <source>
        <dbReference type="ARBA" id="ARBA00022898"/>
    </source>
</evidence>
<dbReference type="EMBL" id="RHHQ01000006">
    <property type="protein sequence ID" value="RNB91152.1"/>
    <property type="molecule type" value="Genomic_DNA"/>
</dbReference>
<dbReference type="OrthoDB" id="9804072at2"/>
<evidence type="ECO:0000313" key="7">
    <source>
        <dbReference type="Proteomes" id="UP000271031"/>
    </source>
</evidence>
<dbReference type="PANTHER" id="PTHR10146:SF14">
    <property type="entry name" value="PYRIDOXAL PHOSPHATE HOMEOSTASIS PROTEIN"/>
    <property type="match status" value="1"/>
</dbReference>
<dbReference type="InterPro" id="IPR011078">
    <property type="entry name" value="PyrdxlP_homeostasis"/>
</dbReference>
<proteinExistence type="inferred from homology"/>
<gene>
    <name evidence="6" type="ORF">EDM56_06090</name>
</gene>
<organism evidence="6 7">
    <name type="scientific">Brevibacillus fluminis</name>
    <dbReference type="NCBI Taxonomy" id="511487"/>
    <lineage>
        <taxon>Bacteria</taxon>
        <taxon>Bacillati</taxon>
        <taxon>Bacillota</taxon>
        <taxon>Bacilli</taxon>
        <taxon>Bacillales</taxon>
        <taxon>Paenibacillaceae</taxon>
        <taxon>Brevibacillus</taxon>
    </lineage>
</organism>
<evidence type="ECO:0000259" key="5">
    <source>
        <dbReference type="Pfam" id="PF01168"/>
    </source>
</evidence>
<dbReference type="PROSITE" id="PS01211">
    <property type="entry name" value="UPF0001"/>
    <property type="match status" value="1"/>
</dbReference>
<comment type="caution">
    <text evidence="6">The sequence shown here is derived from an EMBL/GenBank/DDBJ whole genome shotgun (WGS) entry which is preliminary data.</text>
</comment>
<protein>
    <recommendedName>
        <fullName evidence="2">Pyridoxal phosphate homeostasis protein</fullName>
        <shortName evidence="2">PLP homeostasis protein</shortName>
    </recommendedName>
</protein>
<accession>A0A3M8DSU0</accession>
<evidence type="ECO:0000256" key="4">
    <source>
        <dbReference type="RuleBase" id="RU004514"/>
    </source>
</evidence>